<reference evidence="11" key="1">
    <citation type="submission" date="2009-10" db="EMBL/GenBank/DDBJ databases">
        <title>Diversity of trophic interactions inside an arsenic-rich microbial ecosystem.</title>
        <authorList>
            <person name="Bertin P.N."/>
            <person name="Heinrich-Salmeron A."/>
            <person name="Pelletier E."/>
            <person name="Goulhen-Chollet F."/>
            <person name="Arsene-Ploetze F."/>
            <person name="Gallien S."/>
            <person name="Calteau A."/>
            <person name="Vallenet D."/>
            <person name="Casiot C."/>
            <person name="Chane-Woon-Ming B."/>
            <person name="Giloteaux L."/>
            <person name="Barakat M."/>
            <person name="Bonnefoy V."/>
            <person name="Bruneel O."/>
            <person name="Chandler M."/>
            <person name="Cleiss J."/>
            <person name="Duran R."/>
            <person name="Elbaz-Poulichet F."/>
            <person name="Fonknechten N."/>
            <person name="Lauga B."/>
            <person name="Mornico D."/>
            <person name="Ortet P."/>
            <person name="Schaeffer C."/>
            <person name="Siguier P."/>
            <person name="Alexander Thil Smith A."/>
            <person name="Van Dorsselaer A."/>
            <person name="Weissenbach J."/>
            <person name="Medigue C."/>
            <person name="Le Paslier D."/>
        </authorList>
    </citation>
    <scope>NUCLEOTIDE SEQUENCE</scope>
</reference>
<comment type="cofactor">
    <cofactor evidence="1">
        <name>Mg(2+)</name>
        <dbReference type="ChEBI" id="CHEBI:18420"/>
    </cofactor>
</comment>
<comment type="pathway">
    <text evidence="2">Amino-acid biosynthesis; L-serine biosynthesis; L-serine from 3-phospho-D-glycerate: step 3/3.</text>
</comment>
<dbReference type="InterPro" id="IPR004469">
    <property type="entry name" value="PSP"/>
</dbReference>
<organism evidence="11">
    <name type="scientific">mine drainage metagenome</name>
    <dbReference type="NCBI Taxonomy" id="410659"/>
    <lineage>
        <taxon>unclassified sequences</taxon>
        <taxon>metagenomes</taxon>
        <taxon>ecological metagenomes</taxon>
    </lineage>
</organism>
<keyword evidence="5" id="KW-0028">Amino-acid biosynthesis</keyword>
<dbReference type="EC" id="3.1.3.3" evidence="4"/>
<dbReference type="GO" id="GO:0000287">
    <property type="term" value="F:magnesium ion binding"/>
    <property type="evidence" value="ECO:0007669"/>
    <property type="project" value="TreeGrafter"/>
</dbReference>
<comment type="similarity">
    <text evidence="3">Belongs to the HAD-like hydrolase superfamily. SerB family.</text>
</comment>
<dbReference type="UniPathway" id="UPA00135">
    <property type="reaction ID" value="UER00198"/>
</dbReference>
<keyword evidence="7 11" id="KW-0378">Hydrolase</keyword>
<dbReference type="GO" id="GO:0005737">
    <property type="term" value="C:cytoplasm"/>
    <property type="evidence" value="ECO:0007669"/>
    <property type="project" value="TreeGrafter"/>
</dbReference>
<keyword evidence="9" id="KW-0718">Serine biosynthesis</keyword>
<dbReference type="InterPro" id="IPR023214">
    <property type="entry name" value="HAD_sf"/>
</dbReference>
<dbReference type="NCBIfam" id="TIGR01488">
    <property type="entry name" value="HAD-SF-IB"/>
    <property type="match status" value="1"/>
</dbReference>
<accession>E6PZL8</accession>
<protein>
    <recommendedName>
        <fullName evidence="4">phosphoserine phosphatase</fullName>
        <ecNumber evidence="4">3.1.3.3</ecNumber>
    </recommendedName>
    <alternativeName>
        <fullName evidence="10">O-phosphoserine phosphohydrolase</fullName>
    </alternativeName>
</protein>
<evidence type="ECO:0000256" key="10">
    <source>
        <dbReference type="ARBA" id="ARBA00031693"/>
    </source>
</evidence>
<dbReference type="SFLD" id="SFLDG01137">
    <property type="entry name" value="C1.6.1:_Phosphoserine_Phosphat"/>
    <property type="match status" value="1"/>
</dbReference>
<gene>
    <name evidence="11" type="ORF">CARN3_1399</name>
</gene>
<keyword evidence="8" id="KW-0460">Magnesium</keyword>
<dbReference type="PANTHER" id="PTHR43344:SF2">
    <property type="entry name" value="PHOSPHOSERINE PHOSPHATASE"/>
    <property type="match status" value="1"/>
</dbReference>
<dbReference type="SFLD" id="SFLDG01136">
    <property type="entry name" value="C1.6:_Phosphoserine_Phosphatas"/>
    <property type="match status" value="1"/>
</dbReference>
<dbReference type="InterPro" id="IPR036412">
    <property type="entry name" value="HAD-like_sf"/>
</dbReference>
<comment type="caution">
    <text evidence="11">The sequence shown here is derived from an EMBL/GenBank/DDBJ whole genome shotgun (WGS) entry which is preliminary data.</text>
</comment>
<dbReference type="Pfam" id="PF12710">
    <property type="entry name" value="HAD"/>
    <property type="match status" value="1"/>
</dbReference>
<keyword evidence="6" id="KW-0479">Metal-binding</keyword>
<evidence type="ECO:0000256" key="3">
    <source>
        <dbReference type="ARBA" id="ARBA00009184"/>
    </source>
</evidence>
<dbReference type="CDD" id="cd07500">
    <property type="entry name" value="HAD_PSP"/>
    <property type="match status" value="1"/>
</dbReference>
<dbReference type="AlphaFoldDB" id="E6PZL8"/>
<dbReference type="SUPFAM" id="SSF56784">
    <property type="entry name" value="HAD-like"/>
    <property type="match status" value="1"/>
</dbReference>
<dbReference type="EMBL" id="CABN01000129">
    <property type="protein sequence ID" value="CBI00377.1"/>
    <property type="molecule type" value="Genomic_DNA"/>
</dbReference>
<name>E6PZL8_9ZZZZ</name>
<evidence type="ECO:0000256" key="8">
    <source>
        <dbReference type="ARBA" id="ARBA00022842"/>
    </source>
</evidence>
<sequence length="380" mass="41130">MPFTAIHLLRCILLKHEISMHSTVLTLNMENGDFVPPQILEFHITALCTAISAVTGTEIRADAQDRALLKIIEVANRFGLEIVEQRWLTNQPTGVHGYGCVEFLARNVIPADQVLPQPVQPEKLREAFLSLAETLGIDIAILPATRQPRIPRMVAFDMDSTLIQGEVIDELAKLAGVGEQVSAITAAAMRGELQFQESFRRRVALLKGLPEAQVLSLLGKIPLMEGAERLFRILNALRIRTVILSGGLTFFGADLERRLGIAEVHANHLDIHNGQVTGEIRGQIVDGARKAELLGNIAEREGIALSEIVAVGDGANDLPMLRLAGLGVAFHAKPLVRASAQAAVSRVGLDALLYLFGLSDTEQIQPTKEAAATPTAPTTL</sequence>
<evidence type="ECO:0000256" key="4">
    <source>
        <dbReference type="ARBA" id="ARBA00012640"/>
    </source>
</evidence>
<evidence type="ECO:0000256" key="5">
    <source>
        <dbReference type="ARBA" id="ARBA00022605"/>
    </source>
</evidence>
<dbReference type="NCBIfam" id="TIGR00338">
    <property type="entry name" value="serB"/>
    <property type="match status" value="1"/>
</dbReference>
<dbReference type="PANTHER" id="PTHR43344">
    <property type="entry name" value="PHOSPHOSERINE PHOSPHATASE"/>
    <property type="match status" value="1"/>
</dbReference>
<dbReference type="InterPro" id="IPR050582">
    <property type="entry name" value="HAD-like_SerB"/>
</dbReference>
<evidence type="ECO:0000256" key="7">
    <source>
        <dbReference type="ARBA" id="ARBA00022801"/>
    </source>
</evidence>
<evidence type="ECO:0000256" key="1">
    <source>
        <dbReference type="ARBA" id="ARBA00001946"/>
    </source>
</evidence>
<evidence type="ECO:0000256" key="9">
    <source>
        <dbReference type="ARBA" id="ARBA00023299"/>
    </source>
</evidence>
<dbReference type="GO" id="GO:0006564">
    <property type="term" value="P:L-serine biosynthetic process"/>
    <property type="evidence" value="ECO:0007669"/>
    <property type="project" value="UniProtKB-KW"/>
</dbReference>
<evidence type="ECO:0000256" key="2">
    <source>
        <dbReference type="ARBA" id="ARBA00005135"/>
    </source>
</evidence>
<evidence type="ECO:0000256" key="6">
    <source>
        <dbReference type="ARBA" id="ARBA00022723"/>
    </source>
</evidence>
<dbReference type="Gene3D" id="3.40.50.1000">
    <property type="entry name" value="HAD superfamily/HAD-like"/>
    <property type="match status" value="1"/>
</dbReference>
<dbReference type="SFLD" id="SFLDF00029">
    <property type="entry name" value="phosphoserine_phosphatase"/>
    <property type="match status" value="1"/>
</dbReference>
<proteinExistence type="inferred from homology"/>
<dbReference type="GO" id="GO:0036424">
    <property type="term" value="F:L-phosphoserine phosphatase activity"/>
    <property type="evidence" value="ECO:0007669"/>
    <property type="project" value="InterPro"/>
</dbReference>
<dbReference type="SFLD" id="SFLDS00003">
    <property type="entry name" value="Haloacid_Dehalogenase"/>
    <property type="match status" value="1"/>
</dbReference>
<evidence type="ECO:0000313" key="11">
    <source>
        <dbReference type="EMBL" id="CBI00377.1"/>
    </source>
</evidence>